<dbReference type="InterPro" id="IPR019747">
    <property type="entry name" value="FERM_CS"/>
</dbReference>
<dbReference type="InterPro" id="IPR035963">
    <property type="entry name" value="FERM_2"/>
</dbReference>
<dbReference type="InterPro" id="IPR016130">
    <property type="entry name" value="Tyr_Pase_AS"/>
</dbReference>
<evidence type="ECO:0000256" key="3">
    <source>
        <dbReference type="ARBA" id="ARBA00013064"/>
    </source>
</evidence>
<dbReference type="Pfam" id="PF09379">
    <property type="entry name" value="FERM_N"/>
    <property type="match status" value="1"/>
</dbReference>
<keyword evidence="4" id="KW-0963">Cytoplasm</keyword>
<dbReference type="InterPro" id="IPR014352">
    <property type="entry name" value="FERM/acyl-CoA-bd_prot_sf"/>
</dbReference>
<evidence type="ECO:0000259" key="10">
    <source>
        <dbReference type="PROSITE" id="PS50055"/>
    </source>
</evidence>
<dbReference type="Pfam" id="PF00373">
    <property type="entry name" value="FERM_M"/>
    <property type="match status" value="1"/>
</dbReference>
<dbReference type="InterPro" id="IPR041782">
    <property type="entry name" value="PTPN14/21_FERM_C"/>
</dbReference>
<keyword evidence="6" id="KW-0904">Protein phosphatase</keyword>
<sequence length="844" mass="94823">MPFGICTKPLKDDLTKYLPILVEIPDKSCIEVTLSKDAIGLECLESVTKELGLHEVGYFGLCYKTKKGYDWWIVLEKSIKKQLEQNTLSSVGSIRLKLKIHFFVTGSSWLKLQGKLIRSFYYLQLKDQILEGSLSCEKDSAVLLASYTAQAELGDYDAETFVTFAETHNLYPSSVAASHAKEILDQQVIKFYSHHRGLTREEAQLEYILIAQQLEGYGDEYYPAKGNDGSIILVGASFLGIVVRHPHGLPPAYFRWPDIVRITHNKKYFCIESTKSFDIIQFEMDDAPTAKYVWRMFVAHHQFCRLNLSRSSTRASTAKHQPHNIRLGKHEFKKKTGVVASSDGSGSLSSFSSVTGLDNPVFTERSGTGSDTDTRYSGIQHKDNTDCVSRDSSNSTNRSTLPRPHSLNLSSVNSGHEFLLRDDFCTSQNSLDHNRSLYSHGLLNGATVTNEVGSSLSMDSGNPLGTQSLESLNDRSHNTPPSNASSDQACSPSVRVSRPARPVSLSLEQLVADNASEVTGRTSGYSTSNDSDLEEGRDMEYECGNELPFSREAQLEELEKIFNEGQVFTEFQKVERRSEKLTSASAQCGGNAEKNRYKDVIPYEESRVRLNPRNNSSGSDYINADYVKEDVGTKTYRYIAAQGPMENTVADFWQMVWEQNVTIIVAATDDKVSSKNTCYPYWPEDLDGSRKKFRSFEVETVSIRITSSFKVRKLSLHMASSKEKKTICHLHFTDWPDHGVPQDPKHFLEFLDELESARQQVSSNHGHAQEVQPVLVHCTAGVGRTGVIILTDLMIGCLQSNQRVNILKSLIHLRSQRMLLVANFGQYRFVYTVLIHFLKNSRLI</sequence>
<dbReference type="InterPro" id="IPR000299">
    <property type="entry name" value="FERM_domain"/>
</dbReference>
<reference evidence="13 14" key="1">
    <citation type="submission" date="2022-05" db="EMBL/GenBank/DDBJ databases">
        <authorList>
            <consortium name="Genoscope - CEA"/>
            <person name="William W."/>
        </authorList>
    </citation>
    <scope>NUCLEOTIDE SEQUENCE [LARGE SCALE GENOMIC DNA]</scope>
</reference>
<dbReference type="InterPro" id="IPR029021">
    <property type="entry name" value="Prot-tyrosine_phosphatase-like"/>
</dbReference>
<feature type="region of interest" description="Disordered" evidence="9">
    <location>
        <begin position="453"/>
        <end position="497"/>
    </location>
</feature>
<dbReference type="InterPro" id="IPR003595">
    <property type="entry name" value="Tyr_Pase_cat"/>
</dbReference>
<feature type="compositionally biased region" description="Polar residues" evidence="9">
    <location>
        <begin position="365"/>
        <end position="377"/>
    </location>
</feature>
<dbReference type="PANTHER" id="PTHR45706">
    <property type="entry name" value="TYROSINE-PROTEIN PHOSPHATASE"/>
    <property type="match status" value="1"/>
</dbReference>
<comment type="catalytic activity">
    <reaction evidence="8">
        <text>O-phospho-L-tyrosyl-[protein] + H2O = L-tyrosyl-[protein] + phosphate</text>
        <dbReference type="Rhea" id="RHEA:10684"/>
        <dbReference type="Rhea" id="RHEA-COMP:10136"/>
        <dbReference type="Rhea" id="RHEA-COMP:20101"/>
        <dbReference type="ChEBI" id="CHEBI:15377"/>
        <dbReference type="ChEBI" id="CHEBI:43474"/>
        <dbReference type="ChEBI" id="CHEBI:46858"/>
        <dbReference type="ChEBI" id="CHEBI:61978"/>
        <dbReference type="EC" id="3.1.3.48"/>
    </reaction>
</comment>
<dbReference type="PROSITE" id="PS00661">
    <property type="entry name" value="FERM_2"/>
    <property type="match status" value="1"/>
</dbReference>
<dbReference type="Gene3D" id="1.20.80.10">
    <property type="match status" value="1"/>
</dbReference>
<evidence type="ECO:0000256" key="5">
    <source>
        <dbReference type="ARBA" id="ARBA00022801"/>
    </source>
</evidence>
<dbReference type="CDD" id="cd13188">
    <property type="entry name" value="FERM_C_PTPN14_PTPN21"/>
    <property type="match status" value="1"/>
</dbReference>
<accession>A0AAU9X0K3</accession>
<feature type="compositionally biased region" description="Basic and acidic residues" evidence="9">
    <location>
        <begin position="380"/>
        <end position="389"/>
    </location>
</feature>
<evidence type="ECO:0000256" key="7">
    <source>
        <dbReference type="ARBA" id="ARBA00023212"/>
    </source>
</evidence>
<evidence type="ECO:0000256" key="6">
    <source>
        <dbReference type="ARBA" id="ARBA00022912"/>
    </source>
</evidence>
<organism evidence="13 14">
    <name type="scientific">Pocillopora meandrina</name>
    <dbReference type="NCBI Taxonomy" id="46732"/>
    <lineage>
        <taxon>Eukaryota</taxon>
        <taxon>Metazoa</taxon>
        <taxon>Cnidaria</taxon>
        <taxon>Anthozoa</taxon>
        <taxon>Hexacorallia</taxon>
        <taxon>Scleractinia</taxon>
        <taxon>Astrocoeniina</taxon>
        <taxon>Pocilloporidae</taxon>
        <taxon>Pocillopora</taxon>
    </lineage>
</organism>
<dbReference type="AlphaFoldDB" id="A0AAU9X0K3"/>
<dbReference type="CDD" id="cd14473">
    <property type="entry name" value="FERM_B-lobe"/>
    <property type="match status" value="1"/>
</dbReference>
<dbReference type="InterPro" id="IPR018980">
    <property type="entry name" value="FERM_PH-like_C"/>
</dbReference>
<dbReference type="Gene3D" id="2.30.29.30">
    <property type="entry name" value="Pleckstrin-homology domain (PH domain)/Phosphotyrosine-binding domain (PTB)"/>
    <property type="match status" value="1"/>
</dbReference>
<feature type="compositionally biased region" description="Polar residues" evidence="9">
    <location>
        <begin position="518"/>
        <end position="530"/>
    </location>
</feature>
<dbReference type="SUPFAM" id="SSF47031">
    <property type="entry name" value="Second domain of FERM"/>
    <property type="match status" value="1"/>
</dbReference>
<keyword evidence="5" id="KW-0378">Hydrolase</keyword>
<proteinExistence type="inferred from homology"/>
<evidence type="ECO:0000259" key="12">
    <source>
        <dbReference type="PROSITE" id="PS50057"/>
    </source>
</evidence>
<dbReference type="FunFam" id="2.30.29.30:FF:000149">
    <property type="entry name" value="Tyrosine-protein phosphatase non-receptor type"/>
    <property type="match status" value="1"/>
</dbReference>
<feature type="region of interest" description="Disordered" evidence="9">
    <location>
        <begin position="518"/>
        <end position="537"/>
    </location>
</feature>
<dbReference type="EMBL" id="CALNXJ010000026">
    <property type="protein sequence ID" value="CAH3132220.1"/>
    <property type="molecule type" value="Genomic_DNA"/>
</dbReference>
<dbReference type="InterPro" id="IPR019749">
    <property type="entry name" value="Band_41_domain"/>
</dbReference>
<feature type="domain" description="Tyrosine-protein phosphatase" evidence="10">
    <location>
        <begin position="567"/>
        <end position="837"/>
    </location>
</feature>
<dbReference type="PROSITE" id="PS50055">
    <property type="entry name" value="TYR_PHOSPHATASE_PTP"/>
    <property type="match status" value="1"/>
</dbReference>
<dbReference type="PROSITE" id="PS50056">
    <property type="entry name" value="TYR_PHOSPHATASE_2"/>
    <property type="match status" value="1"/>
</dbReference>
<dbReference type="SMART" id="SM01196">
    <property type="entry name" value="FERM_C"/>
    <property type="match status" value="1"/>
</dbReference>
<dbReference type="InterPro" id="IPR018979">
    <property type="entry name" value="FERM_N"/>
</dbReference>
<dbReference type="InterPro" id="IPR011993">
    <property type="entry name" value="PH-like_dom_sf"/>
</dbReference>
<name>A0AAU9X0K3_9CNID</name>
<dbReference type="FunFam" id="3.90.190.10:FF:000102">
    <property type="entry name" value="Receptor-type tyrosine-protein phosphatase"/>
    <property type="match status" value="1"/>
</dbReference>
<dbReference type="GO" id="GO:0004725">
    <property type="term" value="F:protein tyrosine phosphatase activity"/>
    <property type="evidence" value="ECO:0007669"/>
    <property type="project" value="UniProtKB-EC"/>
</dbReference>
<dbReference type="SUPFAM" id="SSF54236">
    <property type="entry name" value="Ubiquitin-like"/>
    <property type="match status" value="1"/>
</dbReference>
<comment type="subcellular location">
    <subcellularLocation>
        <location evidence="1">Cytoplasm</location>
        <location evidence="1">Cytoskeleton</location>
    </subcellularLocation>
</comment>
<dbReference type="SMART" id="SM00404">
    <property type="entry name" value="PTPc_motif"/>
    <property type="match status" value="1"/>
</dbReference>
<dbReference type="InterPro" id="IPR000242">
    <property type="entry name" value="PTP_cat"/>
</dbReference>
<dbReference type="GO" id="GO:0005856">
    <property type="term" value="C:cytoskeleton"/>
    <property type="evidence" value="ECO:0007669"/>
    <property type="project" value="UniProtKB-SubCell"/>
</dbReference>
<dbReference type="SUPFAM" id="SSF50729">
    <property type="entry name" value="PH domain-like"/>
    <property type="match status" value="1"/>
</dbReference>
<dbReference type="PRINTS" id="PR00935">
    <property type="entry name" value="BAND41"/>
</dbReference>
<dbReference type="Pfam" id="PF00102">
    <property type="entry name" value="Y_phosphatase"/>
    <property type="match status" value="1"/>
</dbReference>
<protein>
    <recommendedName>
        <fullName evidence="3">protein-tyrosine-phosphatase</fullName>
        <ecNumber evidence="3">3.1.3.48</ecNumber>
    </recommendedName>
</protein>
<feature type="domain" description="FERM" evidence="12">
    <location>
        <begin position="18"/>
        <end position="308"/>
    </location>
</feature>
<keyword evidence="14" id="KW-1185">Reference proteome</keyword>
<feature type="domain" description="Tyrosine specific protein phosphatases" evidence="11">
    <location>
        <begin position="748"/>
        <end position="828"/>
    </location>
</feature>
<evidence type="ECO:0000259" key="11">
    <source>
        <dbReference type="PROSITE" id="PS50056"/>
    </source>
</evidence>
<dbReference type="PROSITE" id="PS50057">
    <property type="entry name" value="FERM_3"/>
    <property type="match status" value="1"/>
</dbReference>
<dbReference type="SMART" id="SM00295">
    <property type="entry name" value="B41"/>
    <property type="match status" value="1"/>
</dbReference>
<dbReference type="Pfam" id="PF09380">
    <property type="entry name" value="FERM_C"/>
    <property type="match status" value="1"/>
</dbReference>
<evidence type="ECO:0000256" key="8">
    <source>
        <dbReference type="ARBA" id="ARBA00051722"/>
    </source>
</evidence>
<dbReference type="PRINTS" id="PR00700">
    <property type="entry name" value="PRTYPHPHTASE"/>
</dbReference>
<dbReference type="Gene3D" id="3.10.20.90">
    <property type="entry name" value="Phosphatidylinositol 3-kinase Catalytic Subunit, Chain A, domain 1"/>
    <property type="match status" value="1"/>
</dbReference>
<comment type="similarity">
    <text evidence="2">Belongs to the protein-tyrosine phosphatase family. Non-receptor class subfamily.</text>
</comment>
<comment type="caution">
    <text evidence="13">The sequence shown here is derived from an EMBL/GenBank/DDBJ whole genome shotgun (WGS) entry which is preliminary data.</text>
</comment>
<feature type="compositionally biased region" description="Low complexity" evidence="9">
    <location>
        <begin position="390"/>
        <end position="400"/>
    </location>
</feature>
<evidence type="ECO:0000313" key="13">
    <source>
        <dbReference type="EMBL" id="CAH3132220.1"/>
    </source>
</evidence>
<gene>
    <name evidence="13" type="ORF">PMEA_00014570</name>
</gene>
<dbReference type="EC" id="3.1.3.48" evidence="3"/>
<dbReference type="SUPFAM" id="SSF52799">
    <property type="entry name" value="(Phosphotyrosine protein) phosphatases II"/>
    <property type="match status" value="1"/>
</dbReference>
<dbReference type="PROSITE" id="PS00383">
    <property type="entry name" value="TYR_PHOSPHATASE_1"/>
    <property type="match status" value="1"/>
</dbReference>
<evidence type="ECO:0000313" key="14">
    <source>
        <dbReference type="Proteomes" id="UP001159428"/>
    </source>
</evidence>
<feature type="compositionally biased region" description="Polar residues" evidence="9">
    <location>
        <begin position="478"/>
        <end position="491"/>
    </location>
</feature>
<evidence type="ECO:0000256" key="2">
    <source>
        <dbReference type="ARBA" id="ARBA00009649"/>
    </source>
</evidence>
<dbReference type="SMART" id="SM00194">
    <property type="entry name" value="PTPc"/>
    <property type="match status" value="1"/>
</dbReference>
<dbReference type="Gene3D" id="3.90.190.10">
    <property type="entry name" value="Protein tyrosine phosphatase superfamily"/>
    <property type="match status" value="1"/>
</dbReference>
<dbReference type="Proteomes" id="UP001159428">
    <property type="component" value="Unassembled WGS sequence"/>
</dbReference>
<evidence type="ECO:0000256" key="1">
    <source>
        <dbReference type="ARBA" id="ARBA00004245"/>
    </source>
</evidence>
<dbReference type="InterPro" id="IPR029071">
    <property type="entry name" value="Ubiquitin-like_domsf"/>
</dbReference>
<evidence type="ECO:0000256" key="9">
    <source>
        <dbReference type="SAM" id="MobiDB-lite"/>
    </source>
</evidence>
<dbReference type="InterPro" id="IPR019748">
    <property type="entry name" value="FERM_central"/>
</dbReference>
<dbReference type="PANTHER" id="PTHR45706:SF1">
    <property type="entry name" value="PEZ, ISOFORM A"/>
    <property type="match status" value="1"/>
</dbReference>
<feature type="region of interest" description="Disordered" evidence="9">
    <location>
        <begin position="362"/>
        <end position="411"/>
    </location>
</feature>
<dbReference type="InterPro" id="IPR000387">
    <property type="entry name" value="Tyr_Pase_dom"/>
</dbReference>
<keyword evidence="7" id="KW-0206">Cytoskeleton</keyword>
<evidence type="ECO:0000256" key="4">
    <source>
        <dbReference type="ARBA" id="ARBA00022490"/>
    </source>
</evidence>
<feature type="compositionally biased region" description="Polar residues" evidence="9">
    <location>
        <begin position="453"/>
        <end position="471"/>
    </location>
</feature>